<reference evidence="5" key="1">
    <citation type="submission" date="2009-11" db="EMBL/GenBank/DDBJ databases">
        <authorList>
            <consortium name="The Broad Institute Genome Sequencing Platform"/>
            <person name="Ward D."/>
            <person name="Feldgarden M."/>
            <person name="Earl A."/>
            <person name="Young S.K."/>
            <person name="Zeng Q."/>
            <person name="Koehrsen M."/>
            <person name="Alvarado L."/>
            <person name="Berlin A."/>
            <person name="Bochicchio J."/>
            <person name="Borenstein D."/>
            <person name="Chapman S.B."/>
            <person name="Chen Z."/>
            <person name="Engels R."/>
            <person name="Freedman E."/>
            <person name="Gellesch M."/>
            <person name="Goldberg J."/>
            <person name="Griggs A."/>
            <person name="Gujja S."/>
            <person name="Heilman E."/>
            <person name="Heiman D."/>
            <person name="Hepburn T."/>
            <person name="Howarth C."/>
            <person name="Jen D."/>
            <person name="Larson L."/>
            <person name="Lewis B."/>
            <person name="Mehta T."/>
            <person name="Park D."/>
            <person name="Pearson M."/>
            <person name="Roberts A."/>
            <person name="Saif S."/>
            <person name="Shea T."/>
            <person name="Shenoy N."/>
            <person name="Sisk P."/>
            <person name="Stolte C."/>
            <person name="Sykes S."/>
            <person name="Thomson T."/>
            <person name="Walk T."/>
            <person name="White J."/>
            <person name="Yandava C."/>
            <person name="Izard J."/>
            <person name="Baranova O.V."/>
            <person name="Blanton J.M."/>
            <person name="Tanner A.C."/>
            <person name="Dewhirst F.E."/>
            <person name="Haas B."/>
            <person name="Nusbaum C."/>
            <person name="Birren B."/>
        </authorList>
    </citation>
    <scope>NUCLEOTIDE SEQUENCE [LARGE SCALE GENOMIC DNA]</scope>
    <source>
        <strain evidence="5">1-1 BBBD Race 1</strain>
    </source>
</reference>
<dbReference type="Proteomes" id="UP000005240">
    <property type="component" value="Unassembled WGS sequence"/>
</dbReference>
<evidence type="ECO:0000256" key="4">
    <source>
        <dbReference type="ARBA" id="ARBA00023004"/>
    </source>
</evidence>
<reference evidence="6 7" key="3">
    <citation type="journal article" date="2017" name="G3 (Bethesda)">
        <title>Comparative analysis highlights variable genome content of wheat rusts and divergence of the mating loci.</title>
        <authorList>
            <person name="Cuomo C.A."/>
            <person name="Bakkeren G."/>
            <person name="Khalil H.B."/>
            <person name="Panwar V."/>
            <person name="Joly D."/>
            <person name="Linning R."/>
            <person name="Sakthikumar S."/>
            <person name="Song X."/>
            <person name="Adiconis X."/>
            <person name="Fan L."/>
            <person name="Goldberg J.M."/>
            <person name="Levin J.Z."/>
            <person name="Young S."/>
            <person name="Zeng Q."/>
            <person name="Anikster Y."/>
            <person name="Bruce M."/>
            <person name="Wang M."/>
            <person name="Yin C."/>
            <person name="McCallum B."/>
            <person name="Szabo L.J."/>
            <person name="Hulbert S."/>
            <person name="Chen X."/>
            <person name="Fellers J.P."/>
        </authorList>
    </citation>
    <scope>NUCLEOTIDE SEQUENCE</scope>
    <source>
        <strain evidence="7">Isolate 1-1 / race 1 (BBBD)</strain>
        <strain evidence="6">isolate 1-1 / race 1 (BBBD)</strain>
    </source>
</reference>
<keyword evidence="7" id="KW-1185">Reference proteome</keyword>
<dbReference type="GO" id="GO:0004497">
    <property type="term" value="F:monooxygenase activity"/>
    <property type="evidence" value="ECO:0007669"/>
    <property type="project" value="InterPro"/>
</dbReference>
<dbReference type="PANTHER" id="PTHR24296">
    <property type="entry name" value="CYTOCHROME P450"/>
    <property type="match status" value="1"/>
</dbReference>
<dbReference type="GO" id="GO:0020037">
    <property type="term" value="F:heme binding"/>
    <property type="evidence" value="ECO:0007669"/>
    <property type="project" value="InterPro"/>
</dbReference>
<accession>A0A180H116</accession>
<sequence>MDSFVQMTFGKDLSLLGAKYYDSGETSLPLKISPASIPFSTAFDFAQDQIDFRFSTVAGWQVFMKLVSSIGKRMEASCRVLDDYAYSLIDEQMADLSQTSDGEKEEAEPTDLLGIFMHTHDERGGGLGRIELRDTALNLIIAGRDTTAEALSWNFFHLLMNRDFISKIRKEAFEILSENQGRVTYANYKRFVWTNATILEALRLHPSVPKNAKCVVSHDQIPGGTTVKAGDMV</sequence>
<dbReference type="OrthoDB" id="1470350at2759"/>
<dbReference type="GO" id="GO:0005506">
    <property type="term" value="F:iron ion binding"/>
    <property type="evidence" value="ECO:0007669"/>
    <property type="project" value="InterPro"/>
</dbReference>
<dbReference type="InterPro" id="IPR036396">
    <property type="entry name" value="Cyt_P450_sf"/>
</dbReference>
<dbReference type="Gene3D" id="1.10.630.10">
    <property type="entry name" value="Cytochrome P450"/>
    <property type="match status" value="1"/>
</dbReference>
<keyword evidence="3" id="KW-0560">Oxidoreductase</keyword>
<evidence type="ECO:0000313" key="7">
    <source>
        <dbReference type="Proteomes" id="UP000005240"/>
    </source>
</evidence>
<dbReference type="EnsemblFungi" id="PTTG_25622-t43_1">
    <property type="protein sequence ID" value="PTTG_25622-t43_1-p1"/>
    <property type="gene ID" value="PTTG_25622"/>
</dbReference>
<evidence type="ECO:0000256" key="2">
    <source>
        <dbReference type="ARBA" id="ARBA00022723"/>
    </source>
</evidence>
<evidence type="ECO:0000313" key="6">
    <source>
        <dbReference type="EnsemblFungi" id="PTTG_25622-t43_1-p1"/>
    </source>
</evidence>
<dbReference type="GO" id="GO:0016705">
    <property type="term" value="F:oxidoreductase activity, acting on paired donors, with incorporation or reduction of molecular oxygen"/>
    <property type="evidence" value="ECO:0007669"/>
    <property type="project" value="InterPro"/>
</dbReference>
<dbReference type="STRING" id="630390.A0A180H116"/>
<dbReference type="InterPro" id="IPR001128">
    <property type="entry name" value="Cyt_P450"/>
</dbReference>
<gene>
    <name evidence="5" type="ORF">PTTG_25622</name>
</gene>
<evidence type="ECO:0000256" key="3">
    <source>
        <dbReference type="ARBA" id="ARBA00023002"/>
    </source>
</evidence>
<reference evidence="6" key="4">
    <citation type="submission" date="2025-05" db="UniProtKB">
        <authorList>
            <consortium name="EnsemblFungi"/>
        </authorList>
    </citation>
    <scope>IDENTIFICATION</scope>
    <source>
        <strain evidence="6">isolate 1-1 / race 1 (BBBD)</strain>
    </source>
</reference>
<dbReference type="VEuPathDB" id="FungiDB:PTTG_25622"/>
<dbReference type="SUPFAM" id="SSF48264">
    <property type="entry name" value="Cytochrome P450"/>
    <property type="match status" value="1"/>
</dbReference>
<evidence type="ECO:0008006" key="8">
    <source>
        <dbReference type="Google" id="ProtNLM"/>
    </source>
</evidence>
<dbReference type="PRINTS" id="PR00385">
    <property type="entry name" value="P450"/>
</dbReference>
<protein>
    <recommendedName>
        <fullName evidence="8">Cytochrome P450</fullName>
    </recommendedName>
</protein>
<reference evidence="5" key="2">
    <citation type="submission" date="2016-05" db="EMBL/GenBank/DDBJ databases">
        <title>Comparative analysis highlights variable genome content of wheat rusts and divergence of the mating loci.</title>
        <authorList>
            <person name="Cuomo C.A."/>
            <person name="Bakkeren G."/>
            <person name="Szabo L."/>
            <person name="Khalil H."/>
            <person name="Joly D."/>
            <person name="Goldberg J."/>
            <person name="Young S."/>
            <person name="Zeng Q."/>
            <person name="Fellers J."/>
        </authorList>
    </citation>
    <scope>NUCLEOTIDE SEQUENCE [LARGE SCALE GENOMIC DNA]</scope>
    <source>
        <strain evidence="5">1-1 BBBD Race 1</strain>
    </source>
</reference>
<comment type="similarity">
    <text evidence="1">Belongs to the cytochrome P450 family.</text>
</comment>
<dbReference type="Pfam" id="PF00067">
    <property type="entry name" value="p450"/>
    <property type="match status" value="1"/>
</dbReference>
<evidence type="ECO:0000256" key="1">
    <source>
        <dbReference type="ARBA" id="ARBA00010617"/>
    </source>
</evidence>
<dbReference type="InterPro" id="IPR002401">
    <property type="entry name" value="Cyt_P450_E_grp-I"/>
</dbReference>
<organism evidence="5">
    <name type="scientific">Puccinia triticina (isolate 1-1 / race 1 (BBBD))</name>
    <name type="common">Brown leaf rust fungus</name>
    <dbReference type="NCBI Taxonomy" id="630390"/>
    <lineage>
        <taxon>Eukaryota</taxon>
        <taxon>Fungi</taxon>
        <taxon>Dikarya</taxon>
        <taxon>Basidiomycota</taxon>
        <taxon>Pucciniomycotina</taxon>
        <taxon>Pucciniomycetes</taxon>
        <taxon>Pucciniales</taxon>
        <taxon>Pucciniaceae</taxon>
        <taxon>Puccinia</taxon>
    </lineage>
</organism>
<keyword evidence="2" id="KW-0479">Metal-binding</keyword>
<keyword evidence="4" id="KW-0408">Iron</keyword>
<dbReference type="PRINTS" id="PR00463">
    <property type="entry name" value="EP450I"/>
</dbReference>
<dbReference type="EMBL" id="ADAS02000006">
    <property type="protein sequence ID" value="OAV98710.1"/>
    <property type="molecule type" value="Genomic_DNA"/>
</dbReference>
<proteinExistence type="inferred from homology"/>
<evidence type="ECO:0000313" key="5">
    <source>
        <dbReference type="EMBL" id="OAV98710.1"/>
    </source>
</evidence>
<name>A0A180H116_PUCT1</name>
<dbReference type="AlphaFoldDB" id="A0A180H116"/>